<keyword evidence="9" id="KW-1185">Reference proteome</keyword>
<keyword evidence="5 6" id="KW-0472">Membrane</keyword>
<sequence>MRMFGLWRRSILVRLILTFMIIMVPLYGIGISMYFWGIEAIKKEISSAQEAQVAYYLDKISKEIQGLKLVQSDTLYNDDINMLANGEPYMNNYERGYYMNKLQQRLSAIKNGSVYVENVMAYIPSVRRMIPAEGSISELKPSDLQRMKMYDDSSPSQLIYADDHLFLNAFFPPNYIKNSSQPLYSVLVKLSSAQLKNSLSQFGLNEKSGSFLMDANRRPIVSNTGETSAQELIRERIGNEESGSGSVKIEGKPYMYIYRASPYLGLTVVSYIPENAFFAGLSKYKIWFWVLTAAAAFIVILFSLAIIRFLRAPLHKLIKGFKRLETGDMDFTIGHPFDDEFGVLYQRFNSMLVRLRALIDQNYNQTIMVQRAELKQLQAQINPHFLYNSFFLLYTMTRRGKYEELMKFQLQLGEYFRFLTRNDADEVTLEREVSHARAYCEIQALRFSNRIRVEFGELPAEYADLSVPRLILQPIVENAFQHGLELLEENGLLQVRFIPEKGGLRIEVANNGAPMSEEALRSLESGVTSNSAQREVTGMLNIHRRIRLRFGEGSGIRVDNGPEQVVVAIQLEFEDEGGQEVYVYAADRR</sequence>
<name>A0A7X0VUU0_9BACL</name>
<dbReference type="InterPro" id="IPR003660">
    <property type="entry name" value="HAMP_dom"/>
</dbReference>
<evidence type="ECO:0000256" key="5">
    <source>
        <dbReference type="ARBA" id="ARBA00023136"/>
    </source>
</evidence>
<keyword evidence="6" id="KW-1133">Transmembrane helix</keyword>
<dbReference type="SMART" id="SM00304">
    <property type="entry name" value="HAMP"/>
    <property type="match status" value="1"/>
</dbReference>
<dbReference type="Pfam" id="PF00672">
    <property type="entry name" value="HAMP"/>
    <property type="match status" value="1"/>
</dbReference>
<keyword evidence="8" id="KW-0418">Kinase</keyword>
<dbReference type="SUPFAM" id="SSF158472">
    <property type="entry name" value="HAMP domain-like"/>
    <property type="match status" value="1"/>
</dbReference>
<keyword evidence="4" id="KW-0808">Transferase</keyword>
<dbReference type="Gene3D" id="3.30.450.20">
    <property type="entry name" value="PAS domain"/>
    <property type="match status" value="1"/>
</dbReference>
<dbReference type="Pfam" id="PF06580">
    <property type="entry name" value="His_kinase"/>
    <property type="match status" value="1"/>
</dbReference>
<dbReference type="GO" id="GO:0005886">
    <property type="term" value="C:plasma membrane"/>
    <property type="evidence" value="ECO:0007669"/>
    <property type="project" value="UniProtKB-SubCell"/>
</dbReference>
<evidence type="ECO:0000256" key="4">
    <source>
        <dbReference type="ARBA" id="ARBA00022679"/>
    </source>
</evidence>
<dbReference type="PANTHER" id="PTHR34220:SF7">
    <property type="entry name" value="SENSOR HISTIDINE KINASE YPDA"/>
    <property type="match status" value="1"/>
</dbReference>
<feature type="domain" description="HAMP" evidence="7">
    <location>
        <begin position="308"/>
        <end position="360"/>
    </location>
</feature>
<keyword evidence="2" id="KW-1003">Cell membrane</keyword>
<dbReference type="PANTHER" id="PTHR34220">
    <property type="entry name" value="SENSOR HISTIDINE KINASE YPDA"/>
    <property type="match status" value="1"/>
</dbReference>
<evidence type="ECO:0000313" key="9">
    <source>
        <dbReference type="Proteomes" id="UP000564644"/>
    </source>
</evidence>
<comment type="caution">
    <text evidence="8">The sequence shown here is derived from an EMBL/GenBank/DDBJ whole genome shotgun (WGS) entry which is preliminary data.</text>
</comment>
<dbReference type="EMBL" id="JACJVO010000009">
    <property type="protein sequence ID" value="MBB6730765.1"/>
    <property type="molecule type" value="Genomic_DNA"/>
</dbReference>
<dbReference type="AlphaFoldDB" id="A0A7X0VUU0"/>
<dbReference type="Gene3D" id="3.30.565.10">
    <property type="entry name" value="Histidine kinase-like ATPase, C-terminal domain"/>
    <property type="match status" value="1"/>
</dbReference>
<dbReference type="Gene3D" id="6.10.250.1910">
    <property type="match status" value="1"/>
</dbReference>
<dbReference type="SUPFAM" id="SSF55874">
    <property type="entry name" value="ATPase domain of HSP90 chaperone/DNA topoisomerase II/histidine kinase"/>
    <property type="match status" value="1"/>
</dbReference>
<evidence type="ECO:0000256" key="6">
    <source>
        <dbReference type="SAM" id="Phobius"/>
    </source>
</evidence>
<dbReference type="Proteomes" id="UP000564644">
    <property type="component" value="Unassembled WGS sequence"/>
</dbReference>
<feature type="transmembrane region" description="Helical" evidence="6">
    <location>
        <begin position="286"/>
        <end position="310"/>
    </location>
</feature>
<dbReference type="PROSITE" id="PS50885">
    <property type="entry name" value="HAMP"/>
    <property type="match status" value="1"/>
</dbReference>
<evidence type="ECO:0000313" key="8">
    <source>
        <dbReference type="EMBL" id="MBB6730765.1"/>
    </source>
</evidence>
<evidence type="ECO:0000259" key="7">
    <source>
        <dbReference type="PROSITE" id="PS50885"/>
    </source>
</evidence>
<evidence type="ECO:0000256" key="2">
    <source>
        <dbReference type="ARBA" id="ARBA00022475"/>
    </source>
</evidence>
<evidence type="ECO:0000256" key="3">
    <source>
        <dbReference type="ARBA" id="ARBA00022553"/>
    </source>
</evidence>
<protein>
    <submittedName>
        <fullName evidence="8">Histidine kinase</fullName>
    </submittedName>
</protein>
<comment type="subcellular location">
    <subcellularLocation>
        <location evidence="1">Cell membrane</location>
        <topology evidence="1">Multi-pass membrane protein</topology>
    </subcellularLocation>
</comment>
<keyword evidence="6" id="KW-0812">Transmembrane</keyword>
<dbReference type="InterPro" id="IPR050640">
    <property type="entry name" value="Bact_2-comp_sensor_kinase"/>
</dbReference>
<evidence type="ECO:0000256" key="1">
    <source>
        <dbReference type="ARBA" id="ARBA00004651"/>
    </source>
</evidence>
<reference evidence="8 9" key="1">
    <citation type="submission" date="2020-08" db="EMBL/GenBank/DDBJ databases">
        <title>Cohnella phylogeny.</title>
        <authorList>
            <person name="Dunlap C."/>
        </authorList>
    </citation>
    <scope>NUCLEOTIDE SEQUENCE [LARGE SCALE GENOMIC DNA]</scope>
    <source>
        <strain evidence="8 9">CBP 2801</strain>
    </source>
</reference>
<dbReference type="InterPro" id="IPR010559">
    <property type="entry name" value="Sig_transdc_His_kin_internal"/>
</dbReference>
<accession>A0A7X0VUU0</accession>
<dbReference type="InterPro" id="IPR036890">
    <property type="entry name" value="HATPase_C_sf"/>
</dbReference>
<dbReference type="GO" id="GO:0000155">
    <property type="term" value="F:phosphorelay sensor kinase activity"/>
    <property type="evidence" value="ECO:0007669"/>
    <property type="project" value="InterPro"/>
</dbReference>
<proteinExistence type="predicted"/>
<keyword evidence="3" id="KW-0597">Phosphoprotein</keyword>
<organism evidence="8 9">
    <name type="scientific">Cohnella zeiphila</name>
    <dbReference type="NCBI Taxonomy" id="2761120"/>
    <lineage>
        <taxon>Bacteria</taxon>
        <taxon>Bacillati</taxon>
        <taxon>Bacillota</taxon>
        <taxon>Bacilli</taxon>
        <taxon>Bacillales</taxon>
        <taxon>Paenibacillaceae</taxon>
        <taxon>Cohnella</taxon>
    </lineage>
</organism>
<gene>
    <name evidence="8" type="ORF">H7C18_07585</name>
</gene>
<dbReference type="CDD" id="cd06225">
    <property type="entry name" value="HAMP"/>
    <property type="match status" value="1"/>
</dbReference>
<feature type="transmembrane region" description="Helical" evidence="6">
    <location>
        <begin position="12"/>
        <end position="36"/>
    </location>
</feature>